<dbReference type="Proteomes" id="UP000005505">
    <property type="component" value="Unassembled WGS sequence"/>
</dbReference>
<name>I0SV95_STRMT</name>
<gene>
    <name evidence="2" type="ORF">HMPREF1048_0648</name>
</gene>
<comment type="caution">
    <text evidence="2">The sequence shown here is derived from an EMBL/GenBank/DDBJ whole genome shotgun (WGS) entry which is preliminary data.</text>
</comment>
<dbReference type="EMBL" id="AICU01000084">
    <property type="protein sequence ID" value="EID27298.1"/>
    <property type="molecule type" value="Genomic_DNA"/>
</dbReference>
<accession>I0SV95</accession>
<evidence type="ECO:0000313" key="2">
    <source>
        <dbReference type="EMBL" id="EID27298.1"/>
    </source>
</evidence>
<keyword evidence="1" id="KW-0812">Transmembrane</keyword>
<evidence type="ECO:0000256" key="1">
    <source>
        <dbReference type="SAM" id="Phobius"/>
    </source>
</evidence>
<proteinExistence type="predicted"/>
<reference evidence="2 3" key="1">
    <citation type="submission" date="2012-02" db="EMBL/GenBank/DDBJ databases">
        <authorList>
            <person name="Harkins D.M."/>
            <person name="Madupu R."/>
            <person name="Durkin A.S."/>
            <person name="Torralba M."/>
            <person name="Methe B."/>
            <person name="Sutton G.G."/>
            <person name="Nelson K.E."/>
        </authorList>
    </citation>
    <scope>NUCLEOTIDE SEQUENCE [LARGE SCALE GENOMIC DNA]</scope>
    <source>
        <strain evidence="2 3">SK575</strain>
    </source>
</reference>
<keyword evidence="1" id="KW-0472">Membrane</keyword>
<protein>
    <submittedName>
        <fullName evidence="2">Uncharacterized protein</fullName>
    </submittedName>
</protein>
<feature type="transmembrane region" description="Helical" evidence="1">
    <location>
        <begin position="30"/>
        <end position="49"/>
    </location>
</feature>
<dbReference type="PATRIC" id="fig|1095736.3.peg.1637"/>
<organism evidence="2 3">
    <name type="scientific">Streptococcus mitis SK575</name>
    <dbReference type="NCBI Taxonomy" id="1095736"/>
    <lineage>
        <taxon>Bacteria</taxon>
        <taxon>Bacillati</taxon>
        <taxon>Bacillota</taxon>
        <taxon>Bacilli</taxon>
        <taxon>Lactobacillales</taxon>
        <taxon>Streptococcaceae</taxon>
        <taxon>Streptococcus</taxon>
        <taxon>Streptococcus mitis group</taxon>
    </lineage>
</organism>
<evidence type="ECO:0000313" key="3">
    <source>
        <dbReference type="Proteomes" id="UP000005505"/>
    </source>
</evidence>
<keyword evidence="1" id="KW-1133">Transmembrane helix</keyword>
<dbReference type="AlphaFoldDB" id="I0SV95"/>
<sequence length="56" mass="6573">MRKIVGYTLLFVLLAYLVNRAVHWLIEIALPLSLLAVLLGGGMLAFRYWKNKRDWR</sequence>